<dbReference type="Pfam" id="PF01844">
    <property type="entry name" value="HNH"/>
    <property type="match status" value="1"/>
</dbReference>
<dbReference type="InterPro" id="IPR002711">
    <property type="entry name" value="HNH"/>
</dbReference>
<proteinExistence type="predicted"/>
<gene>
    <name evidence="2" type="ORF">ASZ90_008612</name>
</gene>
<feature type="domain" description="HNH" evidence="1">
    <location>
        <begin position="189"/>
        <end position="244"/>
    </location>
</feature>
<evidence type="ECO:0000313" key="2">
    <source>
        <dbReference type="EMBL" id="KUG21628.1"/>
    </source>
</evidence>
<evidence type="ECO:0000259" key="1">
    <source>
        <dbReference type="Pfam" id="PF01844"/>
    </source>
</evidence>
<dbReference type="InterPro" id="IPR015947">
    <property type="entry name" value="PUA-like_sf"/>
</dbReference>
<reference evidence="2" key="1">
    <citation type="journal article" date="2015" name="Proc. Natl. Acad. Sci. U.S.A.">
        <title>Networks of energetic and metabolic interactions define dynamics in microbial communities.</title>
        <authorList>
            <person name="Embree M."/>
            <person name="Liu J.K."/>
            <person name="Al-Bassam M.M."/>
            <person name="Zengler K."/>
        </authorList>
    </citation>
    <scope>NUCLEOTIDE SEQUENCE</scope>
</reference>
<dbReference type="AlphaFoldDB" id="A0A0W8FL94"/>
<dbReference type="InterPro" id="IPR003615">
    <property type="entry name" value="HNH_nuc"/>
</dbReference>
<name>A0A0W8FL94_9ZZZZ</name>
<organism evidence="2">
    <name type="scientific">hydrocarbon metagenome</name>
    <dbReference type="NCBI Taxonomy" id="938273"/>
    <lineage>
        <taxon>unclassified sequences</taxon>
        <taxon>metagenomes</taxon>
        <taxon>ecological metagenomes</taxon>
    </lineage>
</organism>
<dbReference type="CDD" id="cd00085">
    <property type="entry name" value="HNHc"/>
    <property type="match status" value="1"/>
</dbReference>
<comment type="caution">
    <text evidence="2">The sequence shown here is derived from an EMBL/GenBank/DDBJ whole genome shotgun (WGS) entry which is preliminary data.</text>
</comment>
<accession>A0A0W8FL94</accession>
<dbReference type="SUPFAM" id="SSF88697">
    <property type="entry name" value="PUA domain-like"/>
    <property type="match status" value="1"/>
</dbReference>
<sequence length="259" mass="30202">MRAYLYIWNPNRWYWSDQQDAIYRVNNYEQYDMYWSCGNTKKIEIGDVFFLIRLGVSPKGIIGCGYITSTPYPLPHWSEEKANKGKDALRTDLLFKALSEEPILPLKWLEQKYPEYKWTPQAGGMSLPQNIAEELFALIQGNKKHSFTPMNNKDIDIYVEGKPKVITYKTYDRNPAARQACIEHYGYNCCVCGFSFEDLYGAIGSKYIEVHHLRQIADTGEEYIVNPIQDLRPICANCHRMLHKTRPPLSVEELRITIR</sequence>
<dbReference type="GO" id="GO:0008270">
    <property type="term" value="F:zinc ion binding"/>
    <property type="evidence" value="ECO:0007669"/>
    <property type="project" value="InterPro"/>
</dbReference>
<dbReference type="EMBL" id="LNQE01001038">
    <property type="protein sequence ID" value="KUG21628.1"/>
    <property type="molecule type" value="Genomic_DNA"/>
</dbReference>
<dbReference type="GO" id="GO:0004519">
    <property type="term" value="F:endonuclease activity"/>
    <property type="evidence" value="ECO:0007669"/>
    <property type="project" value="InterPro"/>
</dbReference>
<dbReference type="GO" id="GO:0003676">
    <property type="term" value="F:nucleic acid binding"/>
    <property type="evidence" value="ECO:0007669"/>
    <property type="project" value="InterPro"/>
</dbReference>
<protein>
    <submittedName>
        <fullName evidence="2">Orf25</fullName>
    </submittedName>
</protein>